<dbReference type="EMBL" id="VUNJ01000033">
    <property type="protein sequence ID" value="MST93543.1"/>
    <property type="molecule type" value="Genomic_DNA"/>
</dbReference>
<dbReference type="GO" id="GO:0004803">
    <property type="term" value="F:transposase activity"/>
    <property type="evidence" value="ECO:0007669"/>
    <property type="project" value="InterPro"/>
</dbReference>
<organism evidence="2 3">
    <name type="scientific">Ruthenibacterium lactatiformans</name>
    <dbReference type="NCBI Taxonomy" id="1550024"/>
    <lineage>
        <taxon>Bacteria</taxon>
        <taxon>Bacillati</taxon>
        <taxon>Bacillota</taxon>
        <taxon>Clostridia</taxon>
        <taxon>Eubacteriales</taxon>
        <taxon>Oscillospiraceae</taxon>
        <taxon>Ruthenibacterium</taxon>
    </lineage>
</organism>
<gene>
    <name evidence="2" type="ORF">FYJ76_16655</name>
</gene>
<evidence type="ECO:0000259" key="1">
    <source>
        <dbReference type="Pfam" id="PF13751"/>
    </source>
</evidence>
<dbReference type="GO" id="GO:0006313">
    <property type="term" value="P:DNA transposition"/>
    <property type="evidence" value="ECO:0007669"/>
    <property type="project" value="InterPro"/>
</dbReference>
<sequence length="52" mass="6061">VRAKVEHVFGVVKKQLRFRKTRYRGLEKQRAKCNMMFALADLPLADRPCLTA</sequence>
<dbReference type="RefSeq" id="WP_154524185.1">
    <property type="nucleotide sequence ID" value="NZ_VUNJ01000033.1"/>
</dbReference>
<name>A0A6I2UC92_9FIRM</name>
<dbReference type="Pfam" id="PF13751">
    <property type="entry name" value="DDE_Tnp_1_6"/>
    <property type="match status" value="1"/>
</dbReference>
<protein>
    <submittedName>
        <fullName evidence="2">Transposase</fullName>
    </submittedName>
</protein>
<feature type="non-terminal residue" evidence="2">
    <location>
        <position position="1"/>
    </location>
</feature>
<proteinExistence type="predicted"/>
<feature type="domain" description="Transposase DDE" evidence="1">
    <location>
        <begin position="2"/>
        <end position="38"/>
    </location>
</feature>
<dbReference type="InterPro" id="IPR025668">
    <property type="entry name" value="Tnp_DDE_dom"/>
</dbReference>
<comment type="caution">
    <text evidence="2">The sequence shown here is derived from an EMBL/GenBank/DDBJ whole genome shotgun (WGS) entry which is preliminary data.</text>
</comment>
<dbReference type="Proteomes" id="UP000431913">
    <property type="component" value="Unassembled WGS sequence"/>
</dbReference>
<dbReference type="AlphaFoldDB" id="A0A6I2UC92"/>
<accession>A0A6I2UC92</accession>
<dbReference type="GO" id="GO:0003677">
    <property type="term" value="F:DNA binding"/>
    <property type="evidence" value="ECO:0007669"/>
    <property type="project" value="InterPro"/>
</dbReference>
<evidence type="ECO:0000313" key="2">
    <source>
        <dbReference type="EMBL" id="MST93543.1"/>
    </source>
</evidence>
<reference evidence="2 3" key="1">
    <citation type="submission" date="2019-08" db="EMBL/GenBank/DDBJ databases">
        <title>In-depth cultivation of the pig gut microbiome towards novel bacterial diversity and tailored functional studies.</title>
        <authorList>
            <person name="Wylensek D."/>
            <person name="Hitch T.C.A."/>
            <person name="Clavel T."/>
        </authorList>
    </citation>
    <scope>NUCLEOTIDE SEQUENCE [LARGE SCALE GENOMIC DNA]</scope>
    <source>
        <strain evidence="2 3">WCA3-601-WT-6J</strain>
    </source>
</reference>
<evidence type="ECO:0000313" key="3">
    <source>
        <dbReference type="Proteomes" id="UP000431913"/>
    </source>
</evidence>